<sequence length="76" mass="9042">MKCPMESLYKEIIQCENHRYARVSFQSRKFSISQRQMARACPSHPLSRFRKQVSCRPSADQLCTCRRNVRRDSHIP</sequence>
<dbReference type="Proteomes" id="UP000011668">
    <property type="component" value="Unassembled WGS sequence"/>
</dbReference>
<accession>L8WPI4</accession>
<organism evidence="1 2">
    <name type="scientific">Thanatephorus cucumeris (strain AG1-IA)</name>
    <name type="common">Rice sheath blight fungus</name>
    <name type="synonym">Rhizoctonia solani</name>
    <dbReference type="NCBI Taxonomy" id="983506"/>
    <lineage>
        <taxon>Eukaryota</taxon>
        <taxon>Fungi</taxon>
        <taxon>Dikarya</taxon>
        <taxon>Basidiomycota</taxon>
        <taxon>Agaricomycotina</taxon>
        <taxon>Agaricomycetes</taxon>
        <taxon>Cantharellales</taxon>
        <taxon>Ceratobasidiaceae</taxon>
        <taxon>Rhizoctonia</taxon>
        <taxon>Rhizoctonia solani AG-1</taxon>
    </lineage>
</organism>
<gene>
    <name evidence="1" type="ORF">AG1IA_06078</name>
</gene>
<keyword evidence="2" id="KW-1185">Reference proteome</keyword>
<dbReference type="EMBL" id="AFRT01001593">
    <property type="protein sequence ID" value="ELU39890.1"/>
    <property type="molecule type" value="Genomic_DNA"/>
</dbReference>
<proteinExistence type="predicted"/>
<dbReference type="HOGENOM" id="CLU_2656142_0_0_1"/>
<evidence type="ECO:0000313" key="2">
    <source>
        <dbReference type="Proteomes" id="UP000011668"/>
    </source>
</evidence>
<dbReference type="AlphaFoldDB" id="L8WPI4"/>
<name>L8WPI4_THACA</name>
<evidence type="ECO:0000313" key="1">
    <source>
        <dbReference type="EMBL" id="ELU39890.1"/>
    </source>
</evidence>
<protein>
    <submittedName>
        <fullName evidence="1">Uncharacterized protein</fullName>
    </submittedName>
</protein>
<comment type="caution">
    <text evidence="1">The sequence shown here is derived from an EMBL/GenBank/DDBJ whole genome shotgun (WGS) entry which is preliminary data.</text>
</comment>
<reference evidence="1 2" key="1">
    <citation type="journal article" date="2013" name="Nat. Commun.">
        <title>The evolution and pathogenic mechanisms of the rice sheath blight pathogen.</title>
        <authorList>
            <person name="Zheng A."/>
            <person name="Lin R."/>
            <person name="Xu L."/>
            <person name="Qin P."/>
            <person name="Tang C."/>
            <person name="Ai P."/>
            <person name="Zhang D."/>
            <person name="Liu Y."/>
            <person name="Sun Z."/>
            <person name="Feng H."/>
            <person name="Wang Y."/>
            <person name="Chen Y."/>
            <person name="Liang X."/>
            <person name="Fu R."/>
            <person name="Li Q."/>
            <person name="Zhang J."/>
            <person name="Yu X."/>
            <person name="Xie Z."/>
            <person name="Ding L."/>
            <person name="Guan P."/>
            <person name="Tang J."/>
            <person name="Liang Y."/>
            <person name="Wang S."/>
            <person name="Deng Q."/>
            <person name="Li S."/>
            <person name="Zhu J."/>
            <person name="Wang L."/>
            <person name="Liu H."/>
            <person name="Li P."/>
        </authorList>
    </citation>
    <scope>NUCLEOTIDE SEQUENCE [LARGE SCALE GENOMIC DNA]</scope>
    <source>
        <strain evidence="2">AG-1 IA</strain>
    </source>
</reference>